<organism evidence="3 4">
    <name type="scientific">Solibacillus merdavium</name>
    <dbReference type="NCBI Taxonomy" id="2762218"/>
    <lineage>
        <taxon>Bacteria</taxon>
        <taxon>Bacillati</taxon>
        <taxon>Bacillota</taxon>
        <taxon>Bacilli</taxon>
        <taxon>Bacillales</taxon>
        <taxon>Caryophanaceae</taxon>
        <taxon>Solibacillus</taxon>
    </lineage>
</organism>
<proteinExistence type="predicted"/>
<sequence length="96" mass="11000">MTKELDRRVVQQEPPAKKTRRRLREVSEPNTDQPARWVRLRLIPIWLRIIVVFLLFGIATIVGLIVGYSIIGDGATSDVLKGDTWQHLLNIINGKE</sequence>
<evidence type="ECO:0000313" key="4">
    <source>
        <dbReference type="Proteomes" id="UP000600565"/>
    </source>
</evidence>
<keyword evidence="3" id="KW-0804">Transcription</keyword>
<keyword evidence="2" id="KW-0472">Membrane</keyword>
<keyword evidence="4" id="KW-1185">Reference proteome</keyword>
<evidence type="ECO:0000256" key="1">
    <source>
        <dbReference type="SAM" id="MobiDB-lite"/>
    </source>
</evidence>
<comment type="caution">
    <text evidence="3">The sequence shown here is derived from an EMBL/GenBank/DDBJ whole genome shotgun (WGS) entry which is preliminary data.</text>
</comment>
<dbReference type="InterPro" id="IPR024596">
    <property type="entry name" value="RNApol_su_b/EpuA"/>
</dbReference>
<evidence type="ECO:0000313" key="3">
    <source>
        <dbReference type="EMBL" id="MBD8032587.1"/>
    </source>
</evidence>
<keyword evidence="3" id="KW-0240">DNA-directed RNA polymerase</keyword>
<dbReference type="Proteomes" id="UP000600565">
    <property type="component" value="Unassembled WGS sequence"/>
</dbReference>
<keyword evidence="2" id="KW-1133">Transmembrane helix</keyword>
<dbReference type="EMBL" id="JACSPW010000004">
    <property type="protein sequence ID" value="MBD8032587.1"/>
    <property type="molecule type" value="Genomic_DNA"/>
</dbReference>
<reference evidence="3 4" key="1">
    <citation type="submission" date="2020-08" db="EMBL/GenBank/DDBJ databases">
        <title>A Genomic Blueprint of the Chicken Gut Microbiome.</title>
        <authorList>
            <person name="Gilroy R."/>
            <person name="Ravi A."/>
            <person name="Getino M."/>
            <person name="Pursley I."/>
            <person name="Horton D.L."/>
            <person name="Alikhan N.-F."/>
            <person name="Baker D."/>
            <person name="Gharbi K."/>
            <person name="Hall N."/>
            <person name="Watson M."/>
            <person name="Adriaenssens E.M."/>
            <person name="Foster-Nyarko E."/>
            <person name="Jarju S."/>
            <person name="Secka A."/>
            <person name="Antonio M."/>
            <person name="Oren A."/>
            <person name="Chaudhuri R."/>
            <person name="La Ragione R.M."/>
            <person name="Hildebrand F."/>
            <person name="Pallen M.J."/>
        </authorList>
    </citation>
    <scope>NUCLEOTIDE SEQUENCE [LARGE SCALE GENOMIC DNA]</scope>
    <source>
        <strain evidence="3 4">Sa1YVA6</strain>
    </source>
</reference>
<gene>
    <name evidence="3" type="ORF">H9632_05865</name>
</gene>
<keyword evidence="2" id="KW-0812">Transmembrane</keyword>
<feature type="compositionally biased region" description="Basic and acidic residues" evidence="1">
    <location>
        <begin position="1"/>
        <end position="10"/>
    </location>
</feature>
<name>A0ABR8XKY2_9BACL</name>
<feature type="region of interest" description="Disordered" evidence="1">
    <location>
        <begin position="1"/>
        <end position="30"/>
    </location>
</feature>
<protein>
    <submittedName>
        <fullName evidence="3">DNA-directed RNA polymerase subunit beta</fullName>
    </submittedName>
</protein>
<accession>A0ABR8XKY2</accession>
<feature type="transmembrane region" description="Helical" evidence="2">
    <location>
        <begin position="45"/>
        <end position="71"/>
    </location>
</feature>
<dbReference type="GO" id="GO:0000428">
    <property type="term" value="C:DNA-directed RNA polymerase complex"/>
    <property type="evidence" value="ECO:0007669"/>
    <property type="project" value="UniProtKB-KW"/>
</dbReference>
<dbReference type="Pfam" id="PF11772">
    <property type="entry name" value="EpuA"/>
    <property type="match status" value="1"/>
</dbReference>
<evidence type="ECO:0000256" key="2">
    <source>
        <dbReference type="SAM" id="Phobius"/>
    </source>
</evidence>
<dbReference type="RefSeq" id="WP_191703190.1">
    <property type="nucleotide sequence ID" value="NZ_JACSPW010000004.1"/>
</dbReference>